<reference evidence="1 2" key="1">
    <citation type="journal article" date="2015" name="Nature">
        <title>rRNA introns, odd ribosomes, and small enigmatic genomes across a large radiation of phyla.</title>
        <authorList>
            <person name="Brown C.T."/>
            <person name="Hug L.A."/>
            <person name="Thomas B.C."/>
            <person name="Sharon I."/>
            <person name="Castelle C.J."/>
            <person name="Singh A."/>
            <person name="Wilkins M.J."/>
            <person name="Williams K.H."/>
            <person name="Banfield J.F."/>
        </authorList>
    </citation>
    <scope>NUCLEOTIDE SEQUENCE [LARGE SCALE GENOMIC DNA]</scope>
</reference>
<evidence type="ECO:0000313" key="2">
    <source>
        <dbReference type="Proteomes" id="UP000034774"/>
    </source>
</evidence>
<dbReference type="STRING" id="1618572.UT17_C0002G0220"/>
<dbReference type="AlphaFoldDB" id="A0A0G0LNB0"/>
<accession>A0A0G0LNB0</accession>
<dbReference type="Proteomes" id="UP000034774">
    <property type="component" value="Unassembled WGS sequence"/>
</dbReference>
<proteinExistence type="predicted"/>
<protein>
    <submittedName>
        <fullName evidence="1">Uncharacterized protein</fullName>
    </submittedName>
</protein>
<gene>
    <name evidence="1" type="ORF">UT17_C0002G0220</name>
</gene>
<dbReference type="EMBL" id="LBVU01000002">
    <property type="protein sequence ID" value="KKQ92557.1"/>
    <property type="molecule type" value="Genomic_DNA"/>
</dbReference>
<name>A0A0G0LNB0_9BACT</name>
<organism evidence="1 2">
    <name type="scientific">Candidatus Woesebacteria bacterium GW2011_GWB1_39_10</name>
    <dbReference type="NCBI Taxonomy" id="1618572"/>
    <lineage>
        <taxon>Bacteria</taxon>
        <taxon>Candidatus Woeseibacteriota</taxon>
    </lineage>
</organism>
<sequence length="75" mass="8696">MTLTELDKIDDPEVRTWAMIWKVVPVLQKDRSENEVSRLIVDEISRLRTEGKLTDAQKKVLDMIGMNVSIDYDGF</sequence>
<evidence type="ECO:0000313" key="1">
    <source>
        <dbReference type="EMBL" id="KKQ92557.1"/>
    </source>
</evidence>
<comment type="caution">
    <text evidence="1">The sequence shown here is derived from an EMBL/GenBank/DDBJ whole genome shotgun (WGS) entry which is preliminary data.</text>
</comment>